<dbReference type="InterPro" id="IPR036047">
    <property type="entry name" value="F-box-like_dom_sf"/>
</dbReference>
<protein>
    <recommendedName>
        <fullName evidence="3">F-box domain-containing protein</fullName>
    </recommendedName>
</protein>
<evidence type="ECO:0000313" key="1">
    <source>
        <dbReference type="EMBL" id="THU89919.1"/>
    </source>
</evidence>
<organism evidence="1 2">
    <name type="scientific">Dendrothele bispora (strain CBS 962.96)</name>
    <dbReference type="NCBI Taxonomy" id="1314807"/>
    <lineage>
        <taxon>Eukaryota</taxon>
        <taxon>Fungi</taxon>
        <taxon>Dikarya</taxon>
        <taxon>Basidiomycota</taxon>
        <taxon>Agaricomycotina</taxon>
        <taxon>Agaricomycetes</taxon>
        <taxon>Agaricomycetidae</taxon>
        <taxon>Agaricales</taxon>
        <taxon>Agaricales incertae sedis</taxon>
        <taxon>Dendrothele</taxon>
    </lineage>
</organism>
<dbReference type="SUPFAM" id="SSF81383">
    <property type="entry name" value="F-box domain"/>
    <property type="match status" value="1"/>
</dbReference>
<evidence type="ECO:0000313" key="2">
    <source>
        <dbReference type="Proteomes" id="UP000297245"/>
    </source>
</evidence>
<dbReference type="EMBL" id="ML179352">
    <property type="protein sequence ID" value="THU89919.1"/>
    <property type="molecule type" value="Genomic_DNA"/>
</dbReference>
<evidence type="ECO:0008006" key="3">
    <source>
        <dbReference type="Google" id="ProtNLM"/>
    </source>
</evidence>
<name>A0A4S8LL16_DENBC</name>
<dbReference type="Proteomes" id="UP000297245">
    <property type="component" value="Unassembled WGS sequence"/>
</dbReference>
<proteinExistence type="predicted"/>
<dbReference type="InterPro" id="IPR032675">
    <property type="entry name" value="LRR_dom_sf"/>
</dbReference>
<dbReference type="AlphaFoldDB" id="A0A4S8LL16"/>
<reference evidence="1 2" key="1">
    <citation type="journal article" date="2019" name="Nat. Ecol. Evol.">
        <title>Megaphylogeny resolves global patterns of mushroom evolution.</title>
        <authorList>
            <person name="Varga T."/>
            <person name="Krizsan K."/>
            <person name="Foldi C."/>
            <person name="Dima B."/>
            <person name="Sanchez-Garcia M."/>
            <person name="Sanchez-Ramirez S."/>
            <person name="Szollosi G.J."/>
            <person name="Szarkandi J.G."/>
            <person name="Papp V."/>
            <person name="Albert L."/>
            <person name="Andreopoulos W."/>
            <person name="Angelini C."/>
            <person name="Antonin V."/>
            <person name="Barry K.W."/>
            <person name="Bougher N.L."/>
            <person name="Buchanan P."/>
            <person name="Buyck B."/>
            <person name="Bense V."/>
            <person name="Catcheside P."/>
            <person name="Chovatia M."/>
            <person name="Cooper J."/>
            <person name="Damon W."/>
            <person name="Desjardin D."/>
            <person name="Finy P."/>
            <person name="Geml J."/>
            <person name="Haridas S."/>
            <person name="Hughes K."/>
            <person name="Justo A."/>
            <person name="Karasinski D."/>
            <person name="Kautmanova I."/>
            <person name="Kiss B."/>
            <person name="Kocsube S."/>
            <person name="Kotiranta H."/>
            <person name="LaButti K.M."/>
            <person name="Lechner B.E."/>
            <person name="Liimatainen K."/>
            <person name="Lipzen A."/>
            <person name="Lukacs Z."/>
            <person name="Mihaltcheva S."/>
            <person name="Morgado L.N."/>
            <person name="Niskanen T."/>
            <person name="Noordeloos M.E."/>
            <person name="Ohm R.A."/>
            <person name="Ortiz-Santana B."/>
            <person name="Ovrebo C."/>
            <person name="Racz N."/>
            <person name="Riley R."/>
            <person name="Savchenko A."/>
            <person name="Shiryaev A."/>
            <person name="Soop K."/>
            <person name="Spirin V."/>
            <person name="Szebenyi C."/>
            <person name="Tomsovsky M."/>
            <person name="Tulloss R.E."/>
            <person name="Uehling J."/>
            <person name="Grigoriev I.V."/>
            <person name="Vagvolgyi C."/>
            <person name="Papp T."/>
            <person name="Martin F.M."/>
            <person name="Miettinen O."/>
            <person name="Hibbett D.S."/>
            <person name="Nagy L.G."/>
        </authorList>
    </citation>
    <scope>NUCLEOTIDE SEQUENCE [LARGE SCALE GENOMIC DNA]</scope>
    <source>
        <strain evidence="1 2">CBS 962.96</strain>
    </source>
</reference>
<sequence>MWGGSCHSPLLFSRTKMPTITSRPLPRSLTELIPPETYDQILSHLRGSRSSLISCCLVCKAWLPASRHWLFSTSKVTVLRTNANAFLELVNRRNETFTIIPLIQHLILEQGGSHRLPFLGAHGNHENFQFDDVLCKFDGLVSLRSLRLGWIRADIGPRVPIALRSNFHSLSELELNSVVLTSVQQFFDILGALPNLEILSLFSFSFGYEVMDGRVHTRTMESTPPPPPLQVFHANIKESVTQFLFTWLTFHGMSSLHTVAFGLFSKQTNEVLSDFLRESGTRIQALKIRDAYTAEGIDLSPCVNLRVLSLGWICLLPEYAPGSVRFATEVMQTIDSNLEEVTIVIRLEKGEMKELDAFDWKGLTQVLQKPCFKGLKRLKLSVSGRREIMTKVAGERLSTIPQKMLEVVQWTLSESHSRW</sequence>
<dbReference type="SUPFAM" id="SSF52047">
    <property type="entry name" value="RNI-like"/>
    <property type="match status" value="1"/>
</dbReference>
<keyword evidence="2" id="KW-1185">Reference proteome</keyword>
<dbReference type="OrthoDB" id="2788229at2759"/>
<dbReference type="CDD" id="cd09917">
    <property type="entry name" value="F-box_SF"/>
    <property type="match status" value="1"/>
</dbReference>
<dbReference type="Gene3D" id="3.80.10.10">
    <property type="entry name" value="Ribonuclease Inhibitor"/>
    <property type="match status" value="1"/>
</dbReference>
<gene>
    <name evidence="1" type="ORF">K435DRAFT_277350</name>
</gene>
<accession>A0A4S8LL16</accession>